<reference evidence="2" key="1">
    <citation type="submission" date="2018-05" db="EMBL/GenBank/DDBJ databases">
        <title>Complete genome sequnece of Akkermansia muciniphila EB-AMDK-40.</title>
        <authorList>
            <person name="Nam Y.-D."/>
            <person name="Chung W.-H."/>
            <person name="Park Y.S."/>
            <person name="Kang J."/>
        </authorList>
    </citation>
    <scope>NUCLEOTIDE SEQUENCE</scope>
    <source>
        <strain evidence="2">EB-AMDK-40</strain>
    </source>
</reference>
<accession>A0AAE6W228</accession>
<dbReference type="AlphaFoldDB" id="A0AAE6W228"/>
<evidence type="ECO:0000256" key="1">
    <source>
        <dbReference type="SAM" id="MobiDB-lite"/>
    </source>
</evidence>
<evidence type="ECO:0000313" key="3">
    <source>
        <dbReference type="Proteomes" id="UP000642553"/>
    </source>
</evidence>
<feature type="region of interest" description="Disordered" evidence="1">
    <location>
        <begin position="49"/>
        <end position="86"/>
    </location>
</feature>
<feature type="region of interest" description="Disordered" evidence="1">
    <location>
        <begin position="1"/>
        <end position="21"/>
    </location>
</feature>
<gene>
    <name evidence="2" type="ORF">DMI76_06970</name>
</gene>
<dbReference type="Proteomes" id="UP000642553">
    <property type="component" value="Chromosome"/>
</dbReference>
<evidence type="ECO:0000313" key="2">
    <source>
        <dbReference type="EMBL" id="QHV63119.1"/>
    </source>
</evidence>
<proteinExistence type="predicted"/>
<protein>
    <submittedName>
        <fullName evidence="2">Uncharacterized protein</fullName>
    </submittedName>
</protein>
<dbReference type="EMBL" id="CP029701">
    <property type="protein sequence ID" value="QHV63119.1"/>
    <property type="molecule type" value="Genomic_DNA"/>
</dbReference>
<organism evidence="2 3">
    <name type="scientific">Akkermansia massiliensis</name>
    <dbReference type="NCBI Taxonomy" id="2927224"/>
    <lineage>
        <taxon>Bacteria</taxon>
        <taxon>Pseudomonadati</taxon>
        <taxon>Verrucomicrobiota</taxon>
        <taxon>Verrucomicrobiia</taxon>
        <taxon>Verrucomicrobiales</taxon>
        <taxon>Akkermansiaceae</taxon>
        <taxon>Akkermansia</taxon>
    </lineage>
</organism>
<name>A0AAE6W228_9BACT</name>
<sequence length="86" mass="9619">MLSFFSHEQRHSGARRSLQRQRNSCSSLIFSALASVSADLNKLRFRAPGGFPLKPDGLRHPRQEQPPCGFPHHNHARSRSASRTAA</sequence>